<keyword evidence="1" id="KW-1003">Cell membrane</keyword>
<evidence type="ECO:0000313" key="8">
    <source>
        <dbReference type="EMBL" id="GAA5159990.1"/>
    </source>
</evidence>
<comment type="caution">
    <text evidence="8">The sequence shown here is derived from an EMBL/GenBank/DDBJ whole genome shotgun (WGS) entry which is preliminary data.</text>
</comment>
<evidence type="ECO:0000256" key="1">
    <source>
        <dbReference type="ARBA" id="ARBA00022475"/>
    </source>
</evidence>
<feature type="transmembrane region" description="Helical" evidence="6">
    <location>
        <begin position="74"/>
        <end position="92"/>
    </location>
</feature>
<feature type="domain" description="Lipopolysaccharide assembly protein A" evidence="7">
    <location>
        <begin position="94"/>
        <end position="146"/>
    </location>
</feature>
<organism evidence="8 9">
    <name type="scientific">Pseudonocardia eucalypti</name>
    <dbReference type="NCBI Taxonomy" id="648755"/>
    <lineage>
        <taxon>Bacteria</taxon>
        <taxon>Bacillati</taxon>
        <taxon>Actinomycetota</taxon>
        <taxon>Actinomycetes</taxon>
        <taxon>Pseudonocardiales</taxon>
        <taxon>Pseudonocardiaceae</taxon>
        <taxon>Pseudonocardia</taxon>
    </lineage>
</organism>
<gene>
    <name evidence="8" type="ORF">GCM10023321_41880</name>
</gene>
<feature type="region of interest" description="Disordered" evidence="5">
    <location>
        <begin position="1"/>
        <end position="61"/>
    </location>
</feature>
<dbReference type="Pfam" id="PF06305">
    <property type="entry name" value="LapA_dom"/>
    <property type="match status" value="1"/>
</dbReference>
<keyword evidence="3 6" id="KW-1133">Transmembrane helix</keyword>
<dbReference type="Proteomes" id="UP001428817">
    <property type="component" value="Unassembled WGS sequence"/>
</dbReference>
<dbReference type="EMBL" id="BAABJP010000020">
    <property type="protein sequence ID" value="GAA5159990.1"/>
    <property type="molecule type" value="Genomic_DNA"/>
</dbReference>
<evidence type="ECO:0000259" key="7">
    <source>
        <dbReference type="Pfam" id="PF06305"/>
    </source>
</evidence>
<reference evidence="9" key="1">
    <citation type="journal article" date="2019" name="Int. J. Syst. Evol. Microbiol.">
        <title>The Global Catalogue of Microorganisms (GCM) 10K type strain sequencing project: providing services to taxonomists for standard genome sequencing and annotation.</title>
        <authorList>
            <consortium name="The Broad Institute Genomics Platform"/>
            <consortium name="The Broad Institute Genome Sequencing Center for Infectious Disease"/>
            <person name="Wu L."/>
            <person name="Ma J."/>
        </authorList>
    </citation>
    <scope>NUCLEOTIDE SEQUENCE [LARGE SCALE GENOMIC DNA]</scope>
    <source>
        <strain evidence="9">JCM 18303</strain>
    </source>
</reference>
<dbReference type="InterPro" id="IPR010445">
    <property type="entry name" value="LapA_dom"/>
</dbReference>
<dbReference type="RefSeq" id="WP_185060439.1">
    <property type="nucleotide sequence ID" value="NZ_BAABJP010000020.1"/>
</dbReference>
<evidence type="ECO:0000256" key="3">
    <source>
        <dbReference type="ARBA" id="ARBA00022989"/>
    </source>
</evidence>
<evidence type="ECO:0000256" key="2">
    <source>
        <dbReference type="ARBA" id="ARBA00022692"/>
    </source>
</evidence>
<proteinExistence type="predicted"/>
<keyword evidence="9" id="KW-1185">Reference proteome</keyword>
<accession>A0ABP9QDB2</accession>
<keyword evidence="2 6" id="KW-0812">Transmembrane</keyword>
<evidence type="ECO:0000256" key="6">
    <source>
        <dbReference type="SAM" id="Phobius"/>
    </source>
</evidence>
<evidence type="ECO:0000313" key="9">
    <source>
        <dbReference type="Proteomes" id="UP001428817"/>
    </source>
</evidence>
<protein>
    <recommendedName>
        <fullName evidence="7">Lipopolysaccharide assembly protein A domain-containing protein</fullName>
    </recommendedName>
</protein>
<sequence length="151" mass="16069">MADEQNPEDRGPVEEGNGGPVTPHAGLPHGTHGNGTNGLGALPAVREPEGPATVVPESEREPDLEIKHTRISGLWTGIILSAVVLVLLLVFIVQNIEPARIRFFGAEGSMPIGVALLFAAALGVLLVAIPGYLRILQLRRLARKRSRTEHG</sequence>
<feature type="transmembrane region" description="Helical" evidence="6">
    <location>
        <begin position="112"/>
        <end position="135"/>
    </location>
</feature>
<name>A0ABP9QDB2_9PSEU</name>
<evidence type="ECO:0000256" key="5">
    <source>
        <dbReference type="SAM" id="MobiDB-lite"/>
    </source>
</evidence>
<evidence type="ECO:0000256" key="4">
    <source>
        <dbReference type="ARBA" id="ARBA00023136"/>
    </source>
</evidence>
<keyword evidence="4 6" id="KW-0472">Membrane</keyword>